<feature type="region of interest" description="Disordered" evidence="1">
    <location>
        <begin position="39"/>
        <end position="65"/>
    </location>
</feature>
<proteinExistence type="predicted"/>
<organism evidence="2 3">
    <name type="scientific">Nocardia sputorum</name>
    <dbReference type="NCBI Taxonomy" id="2984338"/>
    <lineage>
        <taxon>Bacteria</taxon>
        <taxon>Bacillati</taxon>
        <taxon>Actinomycetota</taxon>
        <taxon>Actinomycetes</taxon>
        <taxon>Mycobacteriales</taxon>
        <taxon>Nocardiaceae</taxon>
        <taxon>Nocardia</taxon>
    </lineage>
</organism>
<evidence type="ECO:0000256" key="1">
    <source>
        <dbReference type="SAM" id="MobiDB-lite"/>
    </source>
</evidence>
<evidence type="ECO:0000313" key="2">
    <source>
        <dbReference type="EMBL" id="BDT99321.1"/>
    </source>
</evidence>
<dbReference type="Proteomes" id="UP001317870">
    <property type="component" value="Chromosome"/>
</dbReference>
<evidence type="ECO:0000313" key="3">
    <source>
        <dbReference type="Proteomes" id="UP001317870"/>
    </source>
</evidence>
<dbReference type="EMBL" id="AP026978">
    <property type="protein sequence ID" value="BDT99321.1"/>
    <property type="molecule type" value="Genomic_DNA"/>
</dbReference>
<gene>
    <name evidence="2" type="ORF">IFM12276_23500</name>
</gene>
<sequence length="99" mass="10634">MSIVEAARVWPAYDAEPEKLCANSARCSKHSPRALNVYTGHGDQPAPAIAGRHAAARRQPGADTGDLDSWLTFGRIIHDVRGPHNGWQAVDLDILPAAV</sequence>
<keyword evidence="3" id="KW-1185">Reference proteome</keyword>
<name>A0ABM8CWG6_9NOCA</name>
<protein>
    <submittedName>
        <fullName evidence="2">Uncharacterized protein</fullName>
    </submittedName>
</protein>
<accession>A0ABM8CWG6</accession>
<reference evidence="2 3" key="1">
    <citation type="submission" date="2022-11" db="EMBL/GenBank/DDBJ databases">
        <title>Genome Sequencing of Nocardia sp. ON39_IFM12276 and assembly.</title>
        <authorList>
            <person name="Shimojima M."/>
            <person name="Toyokawa M."/>
            <person name="Uesaka K."/>
        </authorList>
    </citation>
    <scope>NUCLEOTIDE SEQUENCE [LARGE SCALE GENOMIC DNA]</scope>
    <source>
        <strain evidence="2 3">IFM 12276</strain>
    </source>
</reference>